<keyword evidence="3" id="KW-1185">Reference proteome</keyword>
<dbReference type="RefSeq" id="WP_212781213.1">
    <property type="nucleotide sequence ID" value="NZ_BMAY01000012.1"/>
</dbReference>
<dbReference type="InterPro" id="IPR010359">
    <property type="entry name" value="IrrE_HExxH"/>
</dbReference>
<dbReference type="EMBL" id="BMAY01000012">
    <property type="protein sequence ID" value="GFZ27529.1"/>
    <property type="molecule type" value="Genomic_DNA"/>
</dbReference>
<evidence type="ECO:0000313" key="2">
    <source>
        <dbReference type="EMBL" id="GFZ27529.1"/>
    </source>
</evidence>
<evidence type="ECO:0000259" key="1">
    <source>
        <dbReference type="Pfam" id="PF06114"/>
    </source>
</evidence>
<accession>A0A916QHP6</accession>
<dbReference type="Gene3D" id="1.10.10.2910">
    <property type="match status" value="1"/>
</dbReference>
<proteinExistence type="predicted"/>
<sequence>MKRYLRDKLRELKVDYHLVDGLHSLGQFIPENSQMAMPATIFLNADLSEDEQEIVLLHELGHLLTDDTMAEKYHDDYAVRCESEKLANDYLLDKMTSDYADLVEAESANFVELANYLQQDYDTVAAALKKAYQQGQKQKRKSC</sequence>
<dbReference type="Pfam" id="PF06114">
    <property type="entry name" value="Peptidase_M78"/>
    <property type="match status" value="1"/>
</dbReference>
<protein>
    <recommendedName>
        <fullName evidence="1">IrrE N-terminal-like domain-containing protein</fullName>
    </recommendedName>
</protein>
<comment type="caution">
    <text evidence="2">The sequence shown here is derived from an EMBL/GenBank/DDBJ whole genome shotgun (WGS) entry which is preliminary data.</text>
</comment>
<feature type="domain" description="IrrE N-terminal-like" evidence="1">
    <location>
        <begin position="38"/>
        <end position="83"/>
    </location>
</feature>
<dbReference type="AlphaFoldDB" id="A0A916QHP6"/>
<gene>
    <name evidence="2" type="ORF">LCB40_14090</name>
</gene>
<organism evidence="2 3">
    <name type="scientific">Lactobacillus corticis</name>
    <dbReference type="NCBI Taxonomy" id="2201249"/>
    <lineage>
        <taxon>Bacteria</taxon>
        <taxon>Bacillati</taxon>
        <taxon>Bacillota</taxon>
        <taxon>Bacilli</taxon>
        <taxon>Lactobacillales</taxon>
        <taxon>Lactobacillaceae</taxon>
        <taxon>Lactobacillus</taxon>
    </lineage>
</organism>
<reference evidence="2" key="1">
    <citation type="submission" date="2020-08" db="EMBL/GenBank/DDBJ databases">
        <title>Taxonomic study for Lactobacillus species isolated from hardwood bark.</title>
        <authorList>
            <person name="Tohno M."/>
            <person name="Tanizawa Y."/>
        </authorList>
    </citation>
    <scope>NUCLEOTIDE SEQUENCE</scope>
    <source>
        <strain evidence="2">B40</strain>
    </source>
</reference>
<dbReference type="Proteomes" id="UP000677218">
    <property type="component" value="Unassembled WGS sequence"/>
</dbReference>
<name>A0A916QHP6_9LACO</name>
<evidence type="ECO:0000313" key="3">
    <source>
        <dbReference type="Proteomes" id="UP000677218"/>
    </source>
</evidence>